<feature type="compositionally biased region" description="Basic and acidic residues" evidence="1">
    <location>
        <begin position="20"/>
        <end position="40"/>
    </location>
</feature>
<reference evidence="2" key="2">
    <citation type="submission" date="2018-05" db="EMBL/GenBank/DDBJ databases">
        <title>OgluRS3 (Oryza glumaepatula Reference Sequence Version 3).</title>
        <authorList>
            <person name="Zhang J."/>
            <person name="Kudrna D."/>
            <person name="Lee S."/>
            <person name="Talag J."/>
            <person name="Welchert J."/>
            <person name="Wing R.A."/>
        </authorList>
    </citation>
    <scope>NUCLEOTIDE SEQUENCE [LARGE SCALE GENOMIC DNA]</scope>
</reference>
<sequence length="220" mass="24184">MGEGEAAALPTTINGTIHSLLDKKEPHEASGCEAGEEIRRPTTWWPARPTLAPPELLQCRPSPTTAALSWPPPSRCRRCDLPRRRRRRLRGSLWRPRTHRVGERRFRQDAKLGTSPAFSKTEVVVDEGVGGERGGPGMGETATAEHRPERDARASLASDEADAMADCAEEAMGRPGRGGGAILMSRRSRLLPSRRPACPENREEKSVIKRGGRERDDVTA</sequence>
<evidence type="ECO:0000313" key="3">
    <source>
        <dbReference type="Proteomes" id="UP000026961"/>
    </source>
</evidence>
<feature type="region of interest" description="Disordered" evidence="1">
    <location>
        <begin position="1"/>
        <end position="74"/>
    </location>
</feature>
<reference evidence="2" key="1">
    <citation type="submission" date="2015-04" db="UniProtKB">
        <authorList>
            <consortium name="EnsemblPlants"/>
        </authorList>
    </citation>
    <scope>IDENTIFICATION</scope>
</reference>
<feature type="compositionally biased region" description="Basic and acidic residues" evidence="1">
    <location>
        <begin position="143"/>
        <end position="153"/>
    </location>
</feature>
<name>A0A0E0A715_9ORYZ</name>
<dbReference type="Gramene" id="OGLUM06G08490.3">
    <property type="protein sequence ID" value="OGLUM06G08490.3"/>
    <property type="gene ID" value="OGLUM06G08490"/>
</dbReference>
<protein>
    <recommendedName>
        <fullName evidence="4">DUF834 domain-containing protein</fullName>
    </recommendedName>
</protein>
<dbReference type="EnsemblPlants" id="OGLUM06G08490.3">
    <property type="protein sequence ID" value="OGLUM06G08490.3"/>
    <property type="gene ID" value="OGLUM06G08490"/>
</dbReference>
<keyword evidence="3" id="KW-1185">Reference proteome</keyword>
<evidence type="ECO:0000256" key="1">
    <source>
        <dbReference type="SAM" id="MobiDB-lite"/>
    </source>
</evidence>
<feature type="region of interest" description="Disordered" evidence="1">
    <location>
        <begin position="127"/>
        <end position="220"/>
    </location>
</feature>
<evidence type="ECO:0008006" key="4">
    <source>
        <dbReference type="Google" id="ProtNLM"/>
    </source>
</evidence>
<evidence type="ECO:0000313" key="2">
    <source>
        <dbReference type="EnsemblPlants" id="OGLUM06G08490.3"/>
    </source>
</evidence>
<accession>A0A0E0A715</accession>
<feature type="compositionally biased region" description="Basic and acidic residues" evidence="1">
    <location>
        <begin position="200"/>
        <end position="220"/>
    </location>
</feature>
<dbReference type="HOGENOM" id="CLU_1257805_0_0_1"/>
<proteinExistence type="predicted"/>
<organism evidence="2">
    <name type="scientific">Oryza glumipatula</name>
    <dbReference type="NCBI Taxonomy" id="40148"/>
    <lineage>
        <taxon>Eukaryota</taxon>
        <taxon>Viridiplantae</taxon>
        <taxon>Streptophyta</taxon>
        <taxon>Embryophyta</taxon>
        <taxon>Tracheophyta</taxon>
        <taxon>Spermatophyta</taxon>
        <taxon>Magnoliopsida</taxon>
        <taxon>Liliopsida</taxon>
        <taxon>Poales</taxon>
        <taxon>Poaceae</taxon>
        <taxon>BOP clade</taxon>
        <taxon>Oryzoideae</taxon>
        <taxon>Oryzeae</taxon>
        <taxon>Oryzinae</taxon>
        <taxon>Oryza</taxon>
    </lineage>
</organism>
<dbReference type="AlphaFoldDB" id="A0A0E0A715"/>
<dbReference type="Proteomes" id="UP000026961">
    <property type="component" value="Chromosome 6"/>
</dbReference>
<feature type="compositionally biased region" description="Acidic residues" evidence="1">
    <location>
        <begin position="159"/>
        <end position="169"/>
    </location>
</feature>